<feature type="transmembrane region" description="Helical" evidence="3">
    <location>
        <begin position="39"/>
        <end position="59"/>
    </location>
</feature>
<sequence length="194" mass="21018">MTTLSEIDEDLEIEDTVEDYEDGQVEPDRPRKQINWSRVFAFGVLPALALLLALAAGYFKWVAVSGAEAALARTESMRVASEDAVALLSYSPDSAEKDLGAARDRLTGDFKDSYTELTRKVVIPGAKEKRISAVAKVNAAASVSASARHAVVLLFVNQTVTIGDGGTPTDTQPVVRVVLEKVDNRWLVSHFDPV</sequence>
<keyword evidence="3" id="KW-1133">Transmembrane helix</keyword>
<dbReference type="Proteomes" id="UP000093925">
    <property type="component" value="Unassembled WGS sequence"/>
</dbReference>
<keyword evidence="3" id="KW-0812">Transmembrane</keyword>
<evidence type="ECO:0000256" key="3">
    <source>
        <dbReference type="SAM" id="Phobius"/>
    </source>
</evidence>
<evidence type="ECO:0000256" key="2">
    <source>
        <dbReference type="ARBA" id="ARBA00023136"/>
    </source>
</evidence>
<organism evidence="4 5">
    <name type="scientific">Mycobacterium asiaticum</name>
    <dbReference type="NCBI Taxonomy" id="1790"/>
    <lineage>
        <taxon>Bacteria</taxon>
        <taxon>Bacillati</taxon>
        <taxon>Actinomycetota</taxon>
        <taxon>Actinomycetes</taxon>
        <taxon>Mycobacteriales</taxon>
        <taxon>Mycobacteriaceae</taxon>
        <taxon>Mycobacterium</taxon>
    </lineage>
</organism>
<name>A0A1A3HJ51_MYCAS</name>
<reference evidence="4 5" key="1">
    <citation type="submission" date="2016-06" db="EMBL/GenBank/DDBJ databases">
        <authorList>
            <person name="Kjaerup R.B."/>
            <person name="Dalgaard T.S."/>
            <person name="Juul-Madsen H.R."/>
        </authorList>
    </citation>
    <scope>NUCLEOTIDE SEQUENCE [LARGE SCALE GENOMIC DNA]</scope>
    <source>
        <strain evidence="4 5">1276495.2</strain>
    </source>
</reference>
<evidence type="ECO:0000256" key="1">
    <source>
        <dbReference type="ARBA" id="ARBA00004370"/>
    </source>
</evidence>
<proteinExistence type="predicted"/>
<dbReference type="PANTHER" id="PTHR37042">
    <property type="entry name" value="OUTER MEMBRANE PROTEIN RV1973"/>
    <property type="match status" value="1"/>
</dbReference>
<comment type="caution">
    <text evidence="4">The sequence shown here is derived from an EMBL/GenBank/DDBJ whole genome shotgun (WGS) entry which is preliminary data.</text>
</comment>
<evidence type="ECO:0008006" key="6">
    <source>
        <dbReference type="Google" id="ProtNLM"/>
    </source>
</evidence>
<dbReference type="GO" id="GO:0016020">
    <property type="term" value="C:membrane"/>
    <property type="evidence" value="ECO:0007669"/>
    <property type="project" value="UniProtKB-SubCell"/>
</dbReference>
<dbReference type="RefSeq" id="WP_065139589.1">
    <property type="nucleotide sequence ID" value="NZ_LZLF01000433.1"/>
</dbReference>
<evidence type="ECO:0000313" key="4">
    <source>
        <dbReference type="EMBL" id="OBJ86582.1"/>
    </source>
</evidence>
<dbReference type="PANTHER" id="PTHR37042:SF4">
    <property type="entry name" value="OUTER MEMBRANE PROTEIN RV1973"/>
    <property type="match status" value="1"/>
</dbReference>
<accession>A0A1A3HJ51</accession>
<keyword evidence="2 3" id="KW-0472">Membrane</keyword>
<comment type="subcellular location">
    <subcellularLocation>
        <location evidence="1">Membrane</location>
    </subcellularLocation>
</comment>
<gene>
    <name evidence="4" type="ORF">A5640_09415</name>
</gene>
<protein>
    <recommendedName>
        <fullName evidence="6">Outer membrane protein</fullName>
    </recommendedName>
</protein>
<dbReference type="EMBL" id="LZLM01000058">
    <property type="protein sequence ID" value="OBJ86582.1"/>
    <property type="molecule type" value="Genomic_DNA"/>
</dbReference>
<evidence type="ECO:0000313" key="5">
    <source>
        <dbReference type="Proteomes" id="UP000093925"/>
    </source>
</evidence>
<dbReference type="AlphaFoldDB" id="A0A1A3HJ51"/>